<gene>
    <name evidence="7" type="ORF">W7K_11705</name>
</gene>
<dbReference type="Pfam" id="PF00155">
    <property type="entry name" value="Aminotran_1_2"/>
    <property type="match status" value="1"/>
</dbReference>
<dbReference type="EMBL" id="AJLO02000024">
    <property type="protein sequence ID" value="KOE99050.1"/>
    <property type="molecule type" value="Genomic_DNA"/>
</dbReference>
<keyword evidence="3" id="KW-0805">Transcription regulation</keyword>
<dbReference type="Proteomes" id="UP000036890">
    <property type="component" value="Unassembled WGS sequence"/>
</dbReference>
<evidence type="ECO:0000313" key="8">
    <source>
        <dbReference type="Proteomes" id="UP000036890"/>
    </source>
</evidence>
<keyword evidence="5" id="KW-0804">Transcription</keyword>
<evidence type="ECO:0000256" key="5">
    <source>
        <dbReference type="ARBA" id="ARBA00023163"/>
    </source>
</evidence>
<dbReference type="InterPro" id="IPR000524">
    <property type="entry name" value="Tscrpt_reg_HTH_GntR"/>
</dbReference>
<dbReference type="InterPro" id="IPR036390">
    <property type="entry name" value="WH_DNA-bd_sf"/>
</dbReference>
<dbReference type="PROSITE" id="PS50949">
    <property type="entry name" value="HTH_GNTR"/>
    <property type="match status" value="1"/>
</dbReference>
<dbReference type="InterPro" id="IPR015424">
    <property type="entry name" value="PyrdxlP-dep_Trfase"/>
</dbReference>
<organism evidence="7 8">
    <name type="scientific">Stenotrophomonas geniculata N1</name>
    <dbReference type="NCBI Taxonomy" id="1167641"/>
    <lineage>
        <taxon>Bacteria</taxon>
        <taxon>Pseudomonadati</taxon>
        <taxon>Pseudomonadota</taxon>
        <taxon>Gammaproteobacteria</taxon>
        <taxon>Lysobacterales</taxon>
        <taxon>Lysobacteraceae</taxon>
        <taxon>Stenotrophomonas</taxon>
    </lineage>
</organism>
<dbReference type="Gene3D" id="3.40.640.10">
    <property type="entry name" value="Type I PLP-dependent aspartate aminotransferase-like (Major domain)"/>
    <property type="match status" value="1"/>
</dbReference>
<dbReference type="GO" id="GO:0030170">
    <property type="term" value="F:pyridoxal phosphate binding"/>
    <property type="evidence" value="ECO:0007669"/>
    <property type="project" value="InterPro"/>
</dbReference>
<dbReference type="Gene3D" id="1.10.10.10">
    <property type="entry name" value="Winged helix-like DNA-binding domain superfamily/Winged helix DNA-binding domain"/>
    <property type="match status" value="1"/>
</dbReference>
<protein>
    <submittedName>
        <fullName evidence="7">GntR family transcriptional regulator</fullName>
    </submittedName>
</protein>
<accession>A0A0L8A9S9</accession>
<dbReference type="InterPro" id="IPR036388">
    <property type="entry name" value="WH-like_DNA-bd_sf"/>
</dbReference>
<feature type="domain" description="HTH gntR-type" evidence="6">
    <location>
        <begin position="5"/>
        <end position="73"/>
    </location>
</feature>
<dbReference type="Pfam" id="PF00392">
    <property type="entry name" value="GntR"/>
    <property type="match status" value="1"/>
</dbReference>
<comment type="similarity">
    <text evidence="1">In the C-terminal section; belongs to the class-I pyridoxal-phosphate-dependent aminotransferase family.</text>
</comment>
<dbReference type="CDD" id="cd07377">
    <property type="entry name" value="WHTH_GntR"/>
    <property type="match status" value="1"/>
</dbReference>
<dbReference type="SUPFAM" id="SSF46785">
    <property type="entry name" value="Winged helix' DNA-binding domain"/>
    <property type="match status" value="1"/>
</dbReference>
<dbReference type="AlphaFoldDB" id="A0A0L8A9S9"/>
<dbReference type="CDD" id="cd00609">
    <property type="entry name" value="AAT_like"/>
    <property type="match status" value="1"/>
</dbReference>
<keyword evidence="4" id="KW-0238">DNA-binding</keyword>
<dbReference type="PANTHER" id="PTHR46577:SF2">
    <property type="entry name" value="TRANSCRIPTIONAL REGULATORY PROTEIN"/>
    <property type="match status" value="1"/>
</dbReference>
<sequence length="459" mass="50025">MTRPLTRIESVIQAVRTRIGARVDGPGSRLPSVRAQAAAMGVSVSTVVEAYERLAAEGLISARAGSGFYVSGPAAPLALAEMEPRLDRAVDPLWVSRQSLETPAGHIKPGCGWMPSDWLYHDGVRRGLRRLARADAMQLVDYAGPLGLPALRQLLQRRSAALGIDAPIEQILLTESGTHAVDLLCRFLLKPGDCVLVDDPSYFNYHALLKAHQVQAIGVPYTHSGPDLEAFAQALQAHSPRLYITNSGLHNPTGAVLSASTAHRLLGLAERSELIIVEDDIFADFELQPAPRLAALDGLSRVIHVGSFSKTLSAASRCGYIAARHDWIEALTDLKLATSFGGGHLAMQLMHIALTDSGYRRHMQSVRSRLADARRHTLRKLHTLGITPWLQPEAGLFLWCQLPDGRDAAALARQCLREGIVLAPGNAFSQSQRAADYVRFNVSQCQDPRIWQVLARALR</sequence>
<keyword evidence="2" id="KW-0663">Pyridoxal phosphate</keyword>
<dbReference type="GO" id="GO:0003700">
    <property type="term" value="F:DNA-binding transcription factor activity"/>
    <property type="evidence" value="ECO:0007669"/>
    <property type="project" value="InterPro"/>
</dbReference>
<reference evidence="7 8" key="1">
    <citation type="journal article" date="2012" name="J. Bacteriol.">
        <title>Genome sequence of a novel nicotine-degrading strain, Pseudomonas geniculata N1.</title>
        <authorList>
            <person name="Tang H."/>
            <person name="Yu H."/>
            <person name="Tai C."/>
            <person name="Huang K."/>
            <person name="Liu Y."/>
            <person name="Wang L."/>
            <person name="Yao Y."/>
            <person name="Wu G."/>
            <person name="Xu P."/>
        </authorList>
    </citation>
    <scope>NUCLEOTIDE SEQUENCE [LARGE SCALE GENOMIC DNA]</scope>
    <source>
        <strain evidence="7 8">N1</strain>
    </source>
</reference>
<dbReference type="InterPro" id="IPR004839">
    <property type="entry name" value="Aminotransferase_I/II_large"/>
</dbReference>
<dbReference type="SUPFAM" id="SSF53383">
    <property type="entry name" value="PLP-dependent transferases"/>
    <property type="match status" value="1"/>
</dbReference>
<dbReference type="SMART" id="SM00345">
    <property type="entry name" value="HTH_GNTR"/>
    <property type="match status" value="1"/>
</dbReference>
<dbReference type="InterPro" id="IPR051446">
    <property type="entry name" value="HTH_trans_reg/aminotransferase"/>
</dbReference>
<evidence type="ECO:0000259" key="6">
    <source>
        <dbReference type="PROSITE" id="PS50949"/>
    </source>
</evidence>
<dbReference type="Gene3D" id="3.90.1150.10">
    <property type="entry name" value="Aspartate Aminotransferase, domain 1"/>
    <property type="match status" value="1"/>
</dbReference>
<evidence type="ECO:0000256" key="1">
    <source>
        <dbReference type="ARBA" id="ARBA00005384"/>
    </source>
</evidence>
<evidence type="ECO:0000256" key="3">
    <source>
        <dbReference type="ARBA" id="ARBA00023015"/>
    </source>
</evidence>
<dbReference type="InterPro" id="IPR015421">
    <property type="entry name" value="PyrdxlP-dep_Trfase_major"/>
</dbReference>
<evidence type="ECO:0000313" key="7">
    <source>
        <dbReference type="EMBL" id="KOE99050.1"/>
    </source>
</evidence>
<comment type="caution">
    <text evidence="7">The sequence shown here is derived from an EMBL/GenBank/DDBJ whole genome shotgun (WGS) entry which is preliminary data.</text>
</comment>
<evidence type="ECO:0000256" key="4">
    <source>
        <dbReference type="ARBA" id="ARBA00023125"/>
    </source>
</evidence>
<dbReference type="RefSeq" id="WP_010483733.1">
    <property type="nucleotide sequence ID" value="NZ_AJLO02000024.1"/>
</dbReference>
<dbReference type="GO" id="GO:0003677">
    <property type="term" value="F:DNA binding"/>
    <property type="evidence" value="ECO:0007669"/>
    <property type="project" value="UniProtKB-KW"/>
</dbReference>
<name>A0A0L8A9S9_9GAMM</name>
<dbReference type="InterPro" id="IPR015422">
    <property type="entry name" value="PyrdxlP-dep_Trfase_small"/>
</dbReference>
<dbReference type="PANTHER" id="PTHR46577">
    <property type="entry name" value="HTH-TYPE TRANSCRIPTIONAL REGULATORY PROTEIN GABR"/>
    <property type="match status" value="1"/>
</dbReference>
<dbReference type="OrthoDB" id="9802328at2"/>
<proteinExistence type="inferred from homology"/>
<evidence type="ECO:0000256" key="2">
    <source>
        <dbReference type="ARBA" id="ARBA00022898"/>
    </source>
</evidence>